<keyword evidence="1" id="KW-0812">Transmembrane</keyword>
<accession>A0ABS7DDR8</accession>
<reference evidence="2 3" key="1">
    <citation type="submission" date="2021-03" db="EMBL/GenBank/DDBJ databases">
        <title>Succinivibrio sp. nov. isolated from feces of cow.</title>
        <authorList>
            <person name="Choi J.-Y."/>
        </authorList>
    </citation>
    <scope>NUCLEOTIDE SEQUENCE [LARGE SCALE GENOMIC DNA]</scope>
    <source>
        <strain evidence="2 3">AGMB01872</strain>
    </source>
</reference>
<proteinExistence type="predicted"/>
<dbReference type="Proteomes" id="UP000731465">
    <property type="component" value="Unassembled WGS sequence"/>
</dbReference>
<evidence type="ECO:0000313" key="3">
    <source>
        <dbReference type="Proteomes" id="UP000731465"/>
    </source>
</evidence>
<organism evidence="2 3">
    <name type="scientific">Succinivibrio faecicola</name>
    <dbReference type="NCBI Taxonomy" id="2820300"/>
    <lineage>
        <taxon>Bacteria</taxon>
        <taxon>Pseudomonadati</taxon>
        <taxon>Pseudomonadota</taxon>
        <taxon>Gammaproteobacteria</taxon>
        <taxon>Aeromonadales</taxon>
        <taxon>Succinivibrionaceae</taxon>
        <taxon>Succinivibrio</taxon>
    </lineage>
</organism>
<sequence length="193" mass="22001">MDTYIYSINPNECVTREKRDLLAEGLVRLSRQLAYYEKLKEKREFCEKYNANWEAFKCVLGSILVVLAANLIVFLSGLVPDEVFSIIANASLVIGGVYCVVGVYSSYSQIEKFNFIANNSNRILNSHRCYTLYNHVYSFFDDGEAKSENALCYANFIKSGKCSSLEEAKEHLRYLNRKQFNENDAQVISATSC</sequence>
<name>A0ABS7DDR8_9GAMM</name>
<evidence type="ECO:0000313" key="2">
    <source>
        <dbReference type="EMBL" id="MBW7569418.1"/>
    </source>
</evidence>
<comment type="caution">
    <text evidence="2">The sequence shown here is derived from an EMBL/GenBank/DDBJ whole genome shotgun (WGS) entry which is preliminary data.</text>
</comment>
<evidence type="ECO:0000256" key="1">
    <source>
        <dbReference type="SAM" id="Phobius"/>
    </source>
</evidence>
<protein>
    <recommendedName>
        <fullName evidence="4">SMODS and SLOG-associating 2TM effector domain-containing protein</fullName>
    </recommendedName>
</protein>
<dbReference type="EMBL" id="JAGFNY010000001">
    <property type="protein sequence ID" value="MBW7569418.1"/>
    <property type="molecule type" value="Genomic_DNA"/>
</dbReference>
<feature type="transmembrane region" description="Helical" evidence="1">
    <location>
        <begin position="83"/>
        <end position="104"/>
    </location>
</feature>
<gene>
    <name evidence="2" type="ORF">J5V48_00710</name>
</gene>
<keyword evidence="1" id="KW-1133">Transmembrane helix</keyword>
<keyword evidence="3" id="KW-1185">Reference proteome</keyword>
<evidence type="ECO:0008006" key="4">
    <source>
        <dbReference type="Google" id="ProtNLM"/>
    </source>
</evidence>
<dbReference type="RefSeq" id="WP_219935920.1">
    <property type="nucleotide sequence ID" value="NZ_JAGFNY010000001.1"/>
</dbReference>
<feature type="transmembrane region" description="Helical" evidence="1">
    <location>
        <begin position="58"/>
        <end position="77"/>
    </location>
</feature>
<keyword evidence="1" id="KW-0472">Membrane</keyword>